<keyword evidence="2" id="KW-0812">Transmembrane</keyword>
<feature type="transmembrane region" description="Helical" evidence="2">
    <location>
        <begin position="111"/>
        <end position="128"/>
    </location>
</feature>
<gene>
    <name evidence="4" type="ORF">Q757_00055</name>
</gene>
<evidence type="ECO:0000256" key="2">
    <source>
        <dbReference type="SAM" id="Phobius"/>
    </source>
</evidence>
<dbReference type="InterPro" id="IPR003675">
    <property type="entry name" value="Rce1/LyrA-like_dom"/>
</dbReference>
<feature type="transmembrane region" description="Helical" evidence="2">
    <location>
        <begin position="75"/>
        <end position="91"/>
    </location>
</feature>
<proteinExistence type="inferred from homology"/>
<name>A0ABR4XSY3_9LACO</name>
<feature type="transmembrane region" description="Helical" evidence="2">
    <location>
        <begin position="218"/>
        <end position="237"/>
    </location>
</feature>
<feature type="transmembrane region" description="Helical" evidence="2">
    <location>
        <begin position="34"/>
        <end position="54"/>
    </location>
</feature>
<feature type="transmembrane region" description="Helical" evidence="2">
    <location>
        <begin position="9"/>
        <end position="28"/>
    </location>
</feature>
<comment type="caution">
    <text evidence="4">The sequence shown here is derived from an EMBL/GenBank/DDBJ whole genome shotgun (WGS) entry which is preliminary data.</text>
</comment>
<accession>A0ABR4XSY3</accession>
<evidence type="ECO:0000256" key="1">
    <source>
        <dbReference type="ARBA" id="ARBA00009067"/>
    </source>
</evidence>
<evidence type="ECO:0000259" key="3">
    <source>
        <dbReference type="Pfam" id="PF02517"/>
    </source>
</evidence>
<sequence length="245" mass="28454">MENKKIIKRLLLVLIFEVLYELFAINILREINEYNNLLFLFLDKCLFLILLIILNTKLTKQSVPFSLKLNEKQRNYVSIFAIILFLISFINEKNFLSAVTIGLIASTTEEYLFRGIILVTLLHLFYRAKKQSTRILFPSVISSVLFGLEHFLNLYSQSLLLTVVQVCQTMAMGFLFASVFLRTKNLLFPMILHFCIDFMATIFWGMQNPAQVSFESSFFVIMLYLVIGFVVMIPVLVDNELEVNE</sequence>
<dbReference type="Pfam" id="PF02517">
    <property type="entry name" value="Rce1-like"/>
    <property type="match status" value="1"/>
</dbReference>
<reference evidence="4 5" key="1">
    <citation type="journal article" date="2014" name="Antonie Van Leeuwenhoek">
        <title>Oenococcus alcoholitolerans sp. nov., a lactic acid bacteria isolated from cachaca and ethanol fermentation processes.</title>
        <authorList>
            <person name="Badotti F."/>
            <person name="Moreira A.P."/>
            <person name="Tonon L.A."/>
            <person name="de Lucena B.T."/>
            <person name="Gomes Fde C."/>
            <person name="Kruger R."/>
            <person name="Thompson C.C."/>
            <person name="de Morais M.A.Jr."/>
            <person name="Rosa C.A."/>
            <person name="Thompson F.L."/>
        </authorList>
    </citation>
    <scope>NUCLEOTIDE SEQUENCE [LARGE SCALE GENOMIC DNA]</scope>
    <source>
        <strain evidence="4 5">UFRJ-M7.2.18</strain>
    </source>
</reference>
<feature type="transmembrane region" description="Helical" evidence="2">
    <location>
        <begin position="135"/>
        <end position="152"/>
    </location>
</feature>
<evidence type="ECO:0000313" key="4">
    <source>
        <dbReference type="EMBL" id="KGO32613.1"/>
    </source>
</evidence>
<feature type="transmembrane region" description="Helical" evidence="2">
    <location>
        <begin position="186"/>
        <end position="206"/>
    </location>
</feature>
<comment type="similarity">
    <text evidence="1">Belongs to the UPF0177 family.</text>
</comment>
<keyword evidence="2" id="KW-1133">Transmembrane helix</keyword>
<evidence type="ECO:0000313" key="5">
    <source>
        <dbReference type="Proteomes" id="UP000030023"/>
    </source>
</evidence>
<dbReference type="Proteomes" id="UP000030023">
    <property type="component" value="Unassembled WGS sequence"/>
</dbReference>
<protein>
    <recommendedName>
        <fullName evidence="3">CAAX prenyl protease 2/Lysostaphin resistance protein A-like domain-containing protein</fullName>
    </recommendedName>
</protein>
<keyword evidence="2" id="KW-0472">Membrane</keyword>
<dbReference type="EMBL" id="AXCV01000001">
    <property type="protein sequence ID" value="KGO32613.1"/>
    <property type="molecule type" value="Genomic_DNA"/>
</dbReference>
<keyword evidence="5" id="KW-1185">Reference proteome</keyword>
<organism evidence="4 5">
    <name type="scientific">Oenococcus alcoholitolerans</name>
    <dbReference type="NCBI Taxonomy" id="931074"/>
    <lineage>
        <taxon>Bacteria</taxon>
        <taxon>Bacillati</taxon>
        <taxon>Bacillota</taxon>
        <taxon>Bacilli</taxon>
        <taxon>Lactobacillales</taxon>
        <taxon>Lactobacillaceae</taxon>
        <taxon>Oenococcus</taxon>
    </lineage>
</organism>
<feature type="transmembrane region" description="Helical" evidence="2">
    <location>
        <begin position="158"/>
        <end position="179"/>
    </location>
</feature>
<feature type="domain" description="CAAX prenyl protease 2/Lysostaphin resistance protein A-like" evidence="3">
    <location>
        <begin position="94"/>
        <end position="199"/>
    </location>
</feature>